<dbReference type="EMBL" id="JANUGW010000029">
    <property type="protein sequence ID" value="MCS0585164.1"/>
    <property type="molecule type" value="Genomic_DNA"/>
</dbReference>
<protein>
    <submittedName>
        <fullName evidence="2">Nuclear transport factor 2 family protein</fullName>
    </submittedName>
</protein>
<sequence length="150" mass="16445">MNEQGNISLLKQAYDAYDKGDIQRLLGLFAQDIAWELPDIEGVPFSGKRHGVDQVADFFRVLADCQEPREFKPDQFIGQGDQVVVLGHGTFTVKSTGAEYSSDWCHVFRVAGGKIASFKEYDDTHRAAQAYRPQGAGAAAGKTATRPAVH</sequence>
<dbReference type="Gene3D" id="3.10.450.50">
    <property type="match status" value="1"/>
</dbReference>
<evidence type="ECO:0000313" key="3">
    <source>
        <dbReference type="Proteomes" id="UP001204151"/>
    </source>
</evidence>
<name>A0ABT1ZZ60_9BURK</name>
<dbReference type="SUPFAM" id="SSF54427">
    <property type="entry name" value="NTF2-like"/>
    <property type="match status" value="1"/>
</dbReference>
<organism evidence="2 3">
    <name type="scientific">Massilia pinisoli</name>
    <dbReference type="NCBI Taxonomy" id="1772194"/>
    <lineage>
        <taxon>Bacteria</taxon>
        <taxon>Pseudomonadati</taxon>
        <taxon>Pseudomonadota</taxon>
        <taxon>Betaproteobacteria</taxon>
        <taxon>Burkholderiales</taxon>
        <taxon>Oxalobacteraceae</taxon>
        <taxon>Telluria group</taxon>
        <taxon>Massilia</taxon>
    </lineage>
</organism>
<gene>
    <name evidence="2" type="ORF">NX784_26605</name>
</gene>
<dbReference type="PANTHER" id="PTHR41252:SF1">
    <property type="entry name" value="BLR2505 PROTEIN"/>
    <property type="match status" value="1"/>
</dbReference>
<dbReference type="RefSeq" id="WP_258819693.1">
    <property type="nucleotide sequence ID" value="NZ_JANUGW010000029.1"/>
</dbReference>
<dbReference type="Pfam" id="PF12680">
    <property type="entry name" value="SnoaL_2"/>
    <property type="match status" value="1"/>
</dbReference>
<keyword evidence="3" id="KW-1185">Reference proteome</keyword>
<dbReference type="InterPro" id="IPR032710">
    <property type="entry name" value="NTF2-like_dom_sf"/>
</dbReference>
<reference evidence="2 3" key="1">
    <citation type="submission" date="2022-08" db="EMBL/GenBank/DDBJ databases">
        <title>Reclassification of Massilia species as members of the genera Telluria, Duganella, Pseudoduganella, Mokoshia gen. nov. and Zemynaea gen. nov. using orthogonal and non-orthogonal genome-based approaches.</title>
        <authorList>
            <person name="Bowman J.P."/>
        </authorList>
    </citation>
    <scope>NUCLEOTIDE SEQUENCE [LARGE SCALE GENOMIC DNA]</scope>
    <source>
        <strain evidence="2 3">JCM 31316</strain>
    </source>
</reference>
<comment type="caution">
    <text evidence="2">The sequence shown here is derived from an EMBL/GenBank/DDBJ whole genome shotgun (WGS) entry which is preliminary data.</text>
</comment>
<evidence type="ECO:0000259" key="1">
    <source>
        <dbReference type="Pfam" id="PF12680"/>
    </source>
</evidence>
<feature type="domain" description="SnoaL-like" evidence="1">
    <location>
        <begin position="11"/>
        <end position="117"/>
    </location>
</feature>
<dbReference type="PANTHER" id="PTHR41252">
    <property type="entry name" value="BLR2505 PROTEIN"/>
    <property type="match status" value="1"/>
</dbReference>
<dbReference type="InterPro" id="IPR037401">
    <property type="entry name" value="SnoaL-like"/>
</dbReference>
<evidence type="ECO:0000313" key="2">
    <source>
        <dbReference type="EMBL" id="MCS0585164.1"/>
    </source>
</evidence>
<accession>A0ABT1ZZ60</accession>
<proteinExistence type="predicted"/>
<dbReference type="Proteomes" id="UP001204151">
    <property type="component" value="Unassembled WGS sequence"/>
</dbReference>